<protein>
    <submittedName>
        <fullName evidence="1">Uncharacterized protein</fullName>
    </submittedName>
</protein>
<dbReference type="EMBL" id="LJCR01000641">
    <property type="protein sequence ID" value="KPV52158.1"/>
    <property type="molecule type" value="Genomic_DNA"/>
</dbReference>
<reference evidence="1 2" key="1">
    <citation type="submission" date="2015-09" db="EMBL/GenBank/DDBJ databases">
        <title>Draft genome sequence of Kouleothrix aurantiaca JCM 19913.</title>
        <authorList>
            <person name="Hemp J."/>
        </authorList>
    </citation>
    <scope>NUCLEOTIDE SEQUENCE [LARGE SCALE GENOMIC DNA]</scope>
    <source>
        <strain evidence="1 2">COM-B</strain>
    </source>
</reference>
<keyword evidence="2" id="KW-1185">Reference proteome</keyword>
<sequence>MDARGRTGLLSDEIEDLREILRAITGEAGWQDALAFAADHPEPMGLIWALLEEVPDQYVASCAPLLSRLTDLSLPVEPLVRLLGHLSRCTPAADVAAAAAQIAPTSSSLAQRFAMRLLARALDRRPRDQVVLTLRALRDGVIRDLLVIRLTAGQPQALVRDCWSIVCAGLDNQTPAWRLLQLAAHVPRAFVIHLAQRAHALANPVEMVEVLCALAPRSASPAAHIRSALSIAHNLRTLMRGEPPETIAAAQRRALECVAAALDAAGMGAGNHVRLSAIRQAGLIRSGYERNAALEALQAP</sequence>
<accession>A0A0P9D2F4</accession>
<feature type="non-terminal residue" evidence="1">
    <location>
        <position position="300"/>
    </location>
</feature>
<proteinExistence type="predicted"/>
<evidence type="ECO:0000313" key="2">
    <source>
        <dbReference type="Proteomes" id="UP000050509"/>
    </source>
</evidence>
<organism evidence="1 2">
    <name type="scientific">Kouleothrix aurantiaca</name>
    <dbReference type="NCBI Taxonomy" id="186479"/>
    <lineage>
        <taxon>Bacteria</taxon>
        <taxon>Bacillati</taxon>
        <taxon>Chloroflexota</taxon>
        <taxon>Chloroflexia</taxon>
        <taxon>Chloroflexales</taxon>
        <taxon>Roseiflexineae</taxon>
        <taxon>Roseiflexaceae</taxon>
        <taxon>Kouleothrix</taxon>
    </lineage>
</organism>
<evidence type="ECO:0000313" key="1">
    <source>
        <dbReference type="EMBL" id="KPV52158.1"/>
    </source>
</evidence>
<dbReference type="AlphaFoldDB" id="A0A0P9D2F4"/>
<comment type="caution">
    <text evidence="1">The sequence shown here is derived from an EMBL/GenBank/DDBJ whole genome shotgun (WGS) entry which is preliminary data.</text>
</comment>
<name>A0A0P9D2F4_9CHLR</name>
<dbReference type="Proteomes" id="UP000050509">
    <property type="component" value="Unassembled WGS sequence"/>
</dbReference>
<gene>
    <name evidence="1" type="ORF">SE17_17160</name>
</gene>